<name>A0AAC9L7N3_9PSEU</name>
<dbReference type="GO" id="GO:0016787">
    <property type="term" value="F:hydrolase activity"/>
    <property type="evidence" value="ECO:0007669"/>
    <property type="project" value="UniProtKB-KW"/>
</dbReference>
<organism evidence="2 3">
    <name type="scientific">Actinoalloteichus fjordicus</name>
    <dbReference type="NCBI Taxonomy" id="1612552"/>
    <lineage>
        <taxon>Bacteria</taxon>
        <taxon>Bacillati</taxon>
        <taxon>Actinomycetota</taxon>
        <taxon>Actinomycetes</taxon>
        <taxon>Pseudonocardiales</taxon>
        <taxon>Pseudonocardiaceae</taxon>
        <taxon>Actinoalloteichus</taxon>
    </lineage>
</organism>
<evidence type="ECO:0000313" key="3">
    <source>
        <dbReference type="Proteomes" id="UP000185511"/>
    </source>
</evidence>
<evidence type="ECO:0000313" key="2">
    <source>
        <dbReference type="EMBL" id="APU12627.1"/>
    </source>
</evidence>
<reference evidence="3" key="1">
    <citation type="submission" date="2016-06" db="EMBL/GenBank/DDBJ databases">
        <title>Complete genome sequence of Actinoalloteichus fjordicus DSM 46855 (=ADI127-17), type strain of the new species Actinoalloteichus fjordicus.</title>
        <authorList>
            <person name="Ruckert C."/>
            <person name="Nouioui I."/>
            <person name="Willmese J."/>
            <person name="van Wezel G."/>
            <person name="Klenk H.-P."/>
            <person name="Kalinowski J."/>
            <person name="Zotchev S.B."/>
        </authorList>
    </citation>
    <scope>NUCLEOTIDE SEQUENCE [LARGE SCALE GENOMIC DNA]</scope>
    <source>
        <strain evidence="3">ADI127-7</strain>
    </source>
</reference>
<dbReference type="KEGG" id="acad:UA74_02700"/>
<dbReference type="SUPFAM" id="SSF56281">
    <property type="entry name" value="Metallo-hydrolase/oxidoreductase"/>
    <property type="match status" value="1"/>
</dbReference>
<keyword evidence="2" id="KW-0378">Hydrolase</keyword>
<dbReference type="Proteomes" id="UP000185511">
    <property type="component" value="Chromosome"/>
</dbReference>
<dbReference type="InterPro" id="IPR036866">
    <property type="entry name" value="RibonucZ/Hydroxyglut_hydro"/>
</dbReference>
<dbReference type="AlphaFoldDB" id="A0AAC9L7N3"/>
<dbReference type="InterPro" id="IPR050855">
    <property type="entry name" value="NDM-1-like"/>
</dbReference>
<dbReference type="EMBL" id="CP016076">
    <property type="protein sequence ID" value="APU12627.1"/>
    <property type="molecule type" value="Genomic_DNA"/>
</dbReference>
<gene>
    <name evidence="2" type="ORF">UA74_02700</name>
</gene>
<protein>
    <submittedName>
        <fullName evidence="2">Zn-dependent hydrolase, glyoxylase</fullName>
    </submittedName>
</protein>
<dbReference type="Pfam" id="PF00753">
    <property type="entry name" value="Lactamase_B"/>
    <property type="match status" value="1"/>
</dbReference>
<proteinExistence type="predicted"/>
<dbReference type="PANTHER" id="PTHR42951">
    <property type="entry name" value="METALLO-BETA-LACTAMASE DOMAIN-CONTAINING"/>
    <property type="match status" value="1"/>
</dbReference>
<dbReference type="CDD" id="cd07721">
    <property type="entry name" value="yflN-like_MBL-fold"/>
    <property type="match status" value="1"/>
</dbReference>
<evidence type="ECO:0000259" key="1">
    <source>
        <dbReference type="SMART" id="SM00849"/>
    </source>
</evidence>
<dbReference type="RefSeq" id="WP_075763769.1">
    <property type="nucleotide sequence ID" value="NZ_CP016076.1"/>
</dbReference>
<accession>A0AAC9L7N3</accession>
<dbReference type="Gene3D" id="3.60.15.10">
    <property type="entry name" value="Ribonuclease Z/Hydroxyacylglutathione hydrolase-like"/>
    <property type="match status" value="1"/>
</dbReference>
<keyword evidence="3" id="KW-1185">Reference proteome</keyword>
<dbReference type="SMART" id="SM00849">
    <property type="entry name" value="Lactamase_B"/>
    <property type="match status" value="1"/>
</dbReference>
<feature type="domain" description="Metallo-beta-lactamase" evidence="1">
    <location>
        <begin position="17"/>
        <end position="212"/>
    </location>
</feature>
<sequence length="235" mass="24606">MKVVELLPCLHVLVFDHGQAYLWSDPDSLTLIDTGHAGSGADIASAIRDLGRRSEELDRVILTHWHPDHTGSAAEIAAWHDGVTILAHGADAPVIRGEQAGPPPDLLDWERPLYDRVEAAVPAAPLARVDQELADGELLDFAGGAAVIAVPGHTEGSIAIHLPVHRVLFTGDTVANVNGQTMLGVFNVDRARAVDSLHTLAALDADLVLVGHGDPITSGGAARLRTAAAEATAEG</sequence>
<dbReference type="InterPro" id="IPR001279">
    <property type="entry name" value="Metallo-B-lactamas"/>
</dbReference>